<dbReference type="EnsemblMetazoa" id="CapteT94389">
    <property type="protein sequence ID" value="CapteP94389"/>
    <property type="gene ID" value="CapteG94389"/>
</dbReference>
<protein>
    <recommendedName>
        <fullName evidence="7">SMP-30/Gluconolactonase/LRE-like region domain-containing protein</fullName>
    </recommendedName>
</protein>
<evidence type="ECO:0000256" key="2">
    <source>
        <dbReference type="PROSITE-ProRule" id="PRU00504"/>
    </source>
</evidence>
<dbReference type="STRING" id="283909.R7UCV7"/>
<evidence type="ECO:0000256" key="3">
    <source>
        <dbReference type="SAM" id="MobiDB-lite"/>
    </source>
</evidence>
<feature type="compositionally biased region" description="Low complexity" evidence="3">
    <location>
        <begin position="1"/>
        <end position="17"/>
    </location>
</feature>
<dbReference type="OMA" id="RSANHFV"/>
<keyword evidence="1" id="KW-0677">Repeat</keyword>
<feature type="region of interest" description="Disordered" evidence="3">
    <location>
        <begin position="1"/>
        <end position="22"/>
    </location>
</feature>
<dbReference type="PANTHER" id="PTHR24104:SF51">
    <property type="entry name" value="SMP-30_GLUCONOLACTONASE_LRE-LIKE REGION DOMAIN-CONTAINING PROTEIN"/>
    <property type="match status" value="1"/>
</dbReference>
<dbReference type="GO" id="GO:0000209">
    <property type="term" value="P:protein polyubiquitination"/>
    <property type="evidence" value="ECO:0007669"/>
    <property type="project" value="TreeGrafter"/>
</dbReference>
<name>R7UCV7_CAPTE</name>
<dbReference type="HOGENOM" id="CLU_008645_2_3_1"/>
<evidence type="ECO:0000313" key="4">
    <source>
        <dbReference type="EMBL" id="ELU01092.1"/>
    </source>
</evidence>
<dbReference type="GO" id="GO:0043161">
    <property type="term" value="P:proteasome-mediated ubiquitin-dependent protein catabolic process"/>
    <property type="evidence" value="ECO:0007669"/>
    <property type="project" value="TreeGrafter"/>
</dbReference>
<dbReference type="GO" id="GO:0061630">
    <property type="term" value="F:ubiquitin protein ligase activity"/>
    <property type="evidence" value="ECO:0007669"/>
    <property type="project" value="TreeGrafter"/>
</dbReference>
<feature type="repeat" description="NHL" evidence="2">
    <location>
        <begin position="119"/>
        <end position="160"/>
    </location>
</feature>
<reference evidence="4 6" key="2">
    <citation type="journal article" date="2013" name="Nature">
        <title>Insights into bilaterian evolution from three spiralian genomes.</title>
        <authorList>
            <person name="Simakov O."/>
            <person name="Marletaz F."/>
            <person name="Cho S.J."/>
            <person name="Edsinger-Gonzales E."/>
            <person name="Havlak P."/>
            <person name="Hellsten U."/>
            <person name="Kuo D.H."/>
            <person name="Larsson T."/>
            <person name="Lv J."/>
            <person name="Arendt D."/>
            <person name="Savage R."/>
            <person name="Osoegawa K."/>
            <person name="de Jong P."/>
            <person name="Grimwood J."/>
            <person name="Chapman J.A."/>
            <person name="Shapiro H."/>
            <person name="Aerts A."/>
            <person name="Otillar R.P."/>
            <person name="Terry A.Y."/>
            <person name="Boore J.L."/>
            <person name="Grigoriev I.V."/>
            <person name="Lindberg D.R."/>
            <person name="Seaver E.C."/>
            <person name="Weisblat D.A."/>
            <person name="Putnam N.H."/>
            <person name="Rokhsar D.S."/>
        </authorList>
    </citation>
    <scope>NUCLEOTIDE SEQUENCE</scope>
    <source>
        <strain evidence="4 6">I ESC-2004</strain>
    </source>
</reference>
<dbReference type="OrthoDB" id="10039644at2759"/>
<dbReference type="EMBL" id="KB305378">
    <property type="protein sequence ID" value="ELU01092.1"/>
    <property type="molecule type" value="Genomic_DNA"/>
</dbReference>
<dbReference type="Gene3D" id="2.120.10.30">
    <property type="entry name" value="TolB, C-terminal domain"/>
    <property type="match status" value="2"/>
</dbReference>
<dbReference type="SUPFAM" id="SSF63829">
    <property type="entry name" value="Calcium-dependent phosphotriesterase"/>
    <property type="match status" value="1"/>
</dbReference>
<dbReference type="InterPro" id="IPR050952">
    <property type="entry name" value="TRIM-NHL_E3_ligases"/>
</dbReference>
<feature type="repeat" description="NHL" evidence="2">
    <location>
        <begin position="222"/>
        <end position="254"/>
    </location>
</feature>
<reference evidence="5" key="3">
    <citation type="submission" date="2015-06" db="UniProtKB">
        <authorList>
            <consortium name="EnsemblMetazoa"/>
        </authorList>
    </citation>
    <scope>IDENTIFICATION</scope>
</reference>
<sequence length="308" mass="33535">SPSLRAVSPSLPSPSSSHDAEASISTSLKYQPKLLFKLDQVGGWPGKVTAPTGVAFLPDGNLVVAECENRLQLFDQAGQSIRIIGWGKIRPCSVVVSREGHISITDKKDCCVKIYQVDGTCLASWGTGQLSSPSGIAIMSNSHYIVTDVNRHSVSIHSAEGNLLSQFGQWGCDDYQFNNPSHITVDQHDNILVSDAGNSCVKIYDKAGLFVRKISLGNSKHGQLRKPQGISVDNRGHIFVSDRDNHRISMLTYDGRFVCHLLTKNDGIRFPSDIAVDVSANHLAIAETHTGFLTKDPHHAVKLYHLNG</sequence>
<accession>R7UCV7</accession>
<dbReference type="InterPro" id="IPR011042">
    <property type="entry name" value="6-blade_b-propeller_TolB-like"/>
</dbReference>
<dbReference type="PANTHER" id="PTHR24104">
    <property type="entry name" value="E3 UBIQUITIN-PROTEIN LIGASE NHLRC1-RELATED"/>
    <property type="match status" value="1"/>
</dbReference>
<dbReference type="PROSITE" id="PS51125">
    <property type="entry name" value="NHL"/>
    <property type="match status" value="4"/>
</dbReference>
<dbReference type="AlphaFoldDB" id="R7UCV7"/>
<feature type="non-terminal residue" evidence="4">
    <location>
        <position position="1"/>
    </location>
</feature>
<evidence type="ECO:0008006" key="7">
    <source>
        <dbReference type="Google" id="ProtNLM"/>
    </source>
</evidence>
<feature type="repeat" description="NHL" evidence="2">
    <location>
        <begin position="35"/>
        <end position="77"/>
    </location>
</feature>
<dbReference type="Proteomes" id="UP000014760">
    <property type="component" value="Unassembled WGS sequence"/>
</dbReference>
<dbReference type="Pfam" id="PF01436">
    <property type="entry name" value="NHL"/>
    <property type="match status" value="3"/>
</dbReference>
<dbReference type="CDD" id="cd05819">
    <property type="entry name" value="NHL"/>
    <property type="match status" value="1"/>
</dbReference>
<feature type="repeat" description="NHL" evidence="2">
    <location>
        <begin position="164"/>
        <end position="207"/>
    </location>
</feature>
<organism evidence="4">
    <name type="scientific">Capitella teleta</name>
    <name type="common">Polychaete worm</name>
    <dbReference type="NCBI Taxonomy" id="283909"/>
    <lineage>
        <taxon>Eukaryota</taxon>
        <taxon>Metazoa</taxon>
        <taxon>Spiralia</taxon>
        <taxon>Lophotrochozoa</taxon>
        <taxon>Annelida</taxon>
        <taxon>Polychaeta</taxon>
        <taxon>Sedentaria</taxon>
        <taxon>Scolecida</taxon>
        <taxon>Capitellidae</taxon>
        <taxon>Capitella</taxon>
    </lineage>
</organism>
<dbReference type="InterPro" id="IPR001258">
    <property type="entry name" value="NHL_repeat"/>
</dbReference>
<proteinExistence type="predicted"/>
<gene>
    <name evidence="4" type="ORF">CAPTEDRAFT_94389</name>
</gene>
<evidence type="ECO:0000313" key="5">
    <source>
        <dbReference type="EnsemblMetazoa" id="CapteP94389"/>
    </source>
</evidence>
<evidence type="ECO:0000313" key="6">
    <source>
        <dbReference type="Proteomes" id="UP000014760"/>
    </source>
</evidence>
<keyword evidence="6" id="KW-1185">Reference proteome</keyword>
<reference evidence="6" key="1">
    <citation type="submission" date="2012-12" db="EMBL/GenBank/DDBJ databases">
        <authorList>
            <person name="Hellsten U."/>
            <person name="Grimwood J."/>
            <person name="Chapman J.A."/>
            <person name="Shapiro H."/>
            <person name="Aerts A."/>
            <person name="Otillar R.P."/>
            <person name="Terry A.Y."/>
            <person name="Boore J.L."/>
            <person name="Simakov O."/>
            <person name="Marletaz F."/>
            <person name="Cho S.-J."/>
            <person name="Edsinger-Gonzales E."/>
            <person name="Havlak P."/>
            <person name="Kuo D.-H."/>
            <person name="Larsson T."/>
            <person name="Lv J."/>
            <person name="Arendt D."/>
            <person name="Savage R."/>
            <person name="Osoegawa K."/>
            <person name="de Jong P."/>
            <person name="Lindberg D.R."/>
            <person name="Seaver E.C."/>
            <person name="Weisblat D.A."/>
            <person name="Putnam N.H."/>
            <person name="Grigoriev I.V."/>
            <person name="Rokhsar D.S."/>
        </authorList>
    </citation>
    <scope>NUCLEOTIDE SEQUENCE</scope>
    <source>
        <strain evidence="6">I ESC-2004</strain>
    </source>
</reference>
<evidence type="ECO:0000256" key="1">
    <source>
        <dbReference type="ARBA" id="ARBA00022737"/>
    </source>
</evidence>
<dbReference type="EMBL" id="AMQN01001753">
    <property type="status" value="NOT_ANNOTATED_CDS"/>
    <property type="molecule type" value="Genomic_DNA"/>
</dbReference>